<sequence length="36" mass="4375">MTLTFICRILLWIEVSRFVNAQQTWKMPSNNYYPLP</sequence>
<evidence type="ECO:0000313" key="2">
    <source>
        <dbReference type="Proteomes" id="UP000269208"/>
    </source>
</evidence>
<reference evidence="1 2" key="1">
    <citation type="submission" date="2018-12" db="EMBL/GenBank/DDBJ databases">
        <authorList>
            <consortium name="Pathogen Informatics"/>
        </authorList>
    </citation>
    <scope>NUCLEOTIDE SEQUENCE [LARGE SCALE GENOMIC DNA]</scope>
    <source>
        <strain evidence="1 2">NCTC6754</strain>
    </source>
</reference>
<evidence type="ECO:0000313" key="1">
    <source>
        <dbReference type="EMBL" id="VEB50973.1"/>
    </source>
</evidence>
<dbReference type="Proteomes" id="UP000269208">
    <property type="component" value="Chromosome"/>
</dbReference>
<dbReference type="EMBL" id="LR134190">
    <property type="protein sequence ID" value="VEB50973.1"/>
    <property type="molecule type" value="Genomic_DNA"/>
</dbReference>
<dbReference type="AlphaFoldDB" id="A0A447TNI6"/>
<proteinExistence type="predicted"/>
<gene>
    <name evidence="1" type="ORF">NCTC6754_00665</name>
</gene>
<name>A0A447TNI6_SALET</name>
<organism evidence="1 2">
    <name type="scientific">Salmonella enterica I</name>
    <dbReference type="NCBI Taxonomy" id="59201"/>
    <lineage>
        <taxon>Bacteria</taxon>
        <taxon>Pseudomonadati</taxon>
        <taxon>Pseudomonadota</taxon>
        <taxon>Gammaproteobacteria</taxon>
        <taxon>Enterobacterales</taxon>
        <taxon>Enterobacteriaceae</taxon>
        <taxon>Salmonella</taxon>
    </lineage>
</organism>
<protein>
    <submittedName>
        <fullName evidence="1">Uncharacterized protein</fullName>
    </submittedName>
</protein>
<accession>A0A447TNI6</accession>